<keyword evidence="2" id="KW-1185">Reference proteome</keyword>
<dbReference type="EMBL" id="JACRSZ010000007">
    <property type="protein sequence ID" value="MBC8573027.1"/>
    <property type="molecule type" value="Genomic_DNA"/>
</dbReference>
<reference evidence="1 2" key="1">
    <citation type="submission" date="2020-08" db="EMBL/GenBank/DDBJ databases">
        <title>Genome public.</title>
        <authorList>
            <person name="Liu C."/>
            <person name="Sun Q."/>
        </authorList>
    </citation>
    <scope>NUCLEOTIDE SEQUENCE [LARGE SCALE GENOMIC DNA]</scope>
    <source>
        <strain evidence="1 2">NSJ-46</strain>
    </source>
</reference>
<name>A0ABR7NB47_9FIRM</name>
<proteinExistence type="predicted"/>
<evidence type="ECO:0000313" key="1">
    <source>
        <dbReference type="EMBL" id="MBC8573027.1"/>
    </source>
</evidence>
<dbReference type="Proteomes" id="UP000657421">
    <property type="component" value="Unassembled WGS sequence"/>
</dbReference>
<organism evidence="1 2">
    <name type="scientific">Jingyaoa shaoxingensis</name>
    <dbReference type="NCBI Taxonomy" id="2763671"/>
    <lineage>
        <taxon>Bacteria</taxon>
        <taxon>Bacillati</taxon>
        <taxon>Bacillota</taxon>
        <taxon>Clostridia</taxon>
        <taxon>Lachnospirales</taxon>
        <taxon>Lachnospiraceae</taxon>
        <taxon>Jingyaoa</taxon>
    </lineage>
</organism>
<dbReference type="RefSeq" id="WP_249308056.1">
    <property type="nucleotide sequence ID" value="NZ_JACRSZ010000007.1"/>
</dbReference>
<sequence length="149" mass="17942">MMTFDFLDKKERDYSMASLMQAYRLGLIENPRLAAVEQRRQVENRRRRETLEKGETVYGPEQYSPIAYLHHELTEFKLAYASESAAIDNREVFRPISREETRRFYETHKNLFTRYQGDAFSYEDVELIIRKKIREKEYEDAVQNILCQL</sequence>
<accession>A0ABR7NB47</accession>
<comment type="caution">
    <text evidence="1">The sequence shown here is derived from an EMBL/GenBank/DDBJ whole genome shotgun (WGS) entry which is preliminary data.</text>
</comment>
<evidence type="ECO:0000313" key="2">
    <source>
        <dbReference type="Proteomes" id="UP000657421"/>
    </source>
</evidence>
<gene>
    <name evidence="1" type="ORF">H8716_08025</name>
</gene>
<protein>
    <submittedName>
        <fullName evidence="1">Uncharacterized protein</fullName>
    </submittedName>
</protein>